<comment type="caution">
    <text evidence="2">The sequence shown here is derived from an EMBL/GenBank/DDBJ whole genome shotgun (WGS) entry which is preliminary data.</text>
</comment>
<feature type="transmembrane region" description="Helical" evidence="1">
    <location>
        <begin position="150"/>
        <end position="173"/>
    </location>
</feature>
<gene>
    <name evidence="2" type="ORF">C7402_122102</name>
</gene>
<organism evidence="2 3">
    <name type="scientific">Paraburkholderia unamae</name>
    <dbReference type="NCBI Taxonomy" id="219649"/>
    <lineage>
        <taxon>Bacteria</taxon>
        <taxon>Pseudomonadati</taxon>
        <taxon>Pseudomonadota</taxon>
        <taxon>Betaproteobacteria</taxon>
        <taxon>Burkholderiales</taxon>
        <taxon>Burkholderiaceae</taxon>
        <taxon>Paraburkholderia</taxon>
    </lineage>
</organism>
<feature type="transmembrane region" description="Helical" evidence="1">
    <location>
        <begin position="372"/>
        <end position="392"/>
    </location>
</feature>
<sequence>MRPGRLAAVSGYAPGVLVPSARFIHFLPDPFISHSFSINRGERNENVYMQPIMNSVPRGLLAAALVITLSLCATVTMSPATLSGWASLVLVAMVPTQVVSGLLWKNGYPRTSALLPQPARGLLQLAMTIAIGACVAFTVLHTLGGGAPTPFAIMFLILSVPVTFCLVAVWGAWPLRCFVRNEGLLGLALLAAAYAVTYLLFRTLFSFSFASQAPFYRSALDPHGAFAAWYPLAAALDALVFMLIGVLFDFWPVAALARRFPLMGGQPAAGIAVSIGVATCAALLWHGFVDLLAMEVVMFMTRICVCTIFGIFVVLVMLEGLPALQVPQPLRGVLLTAVAVATGQAAFVLYGLVAERTFHLLPGAPAYALELWLASSMLSVTFPAMVLFAQYFQFWPLASRGNPIAAPHCDTA</sequence>
<protein>
    <submittedName>
        <fullName evidence="2">Uncharacterized protein</fullName>
    </submittedName>
</protein>
<feature type="transmembrane region" description="Helical" evidence="1">
    <location>
        <begin position="185"/>
        <end position="209"/>
    </location>
</feature>
<reference evidence="2 3" key="1">
    <citation type="submission" date="2018-05" db="EMBL/GenBank/DDBJ databases">
        <title>Genomic Encyclopedia of Type Strains, Phase IV (KMG-V): Genome sequencing to study the core and pangenomes of soil and plant-associated prokaryotes.</title>
        <authorList>
            <person name="Whitman W."/>
        </authorList>
    </citation>
    <scope>NUCLEOTIDE SEQUENCE [LARGE SCALE GENOMIC DNA]</scope>
    <source>
        <strain evidence="2 3">SCZa-39</strain>
    </source>
</reference>
<evidence type="ECO:0000313" key="3">
    <source>
        <dbReference type="Proteomes" id="UP000245712"/>
    </source>
</evidence>
<dbReference type="Proteomes" id="UP000245712">
    <property type="component" value="Unassembled WGS sequence"/>
</dbReference>
<feature type="transmembrane region" description="Helical" evidence="1">
    <location>
        <begin position="229"/>
        <end position="256"/>
    </location>
</feature>
<accession>A0ABX5KBR3</accession>
<keyword evidence="1" id="KW-1133">Transmembrane helix</keyword>
<evidence type="ECO:0000313" key="2">
    <source>
        <dbReference type="EMBL" id="PVX73212.1"/>
    </source>
</evidence>
<dbReference type="EMBL" id="QEOB01000022">
    <property type="protein sequence ID" value="PVX73212.1"/>
    <property type="molecule type" value="Genomic_DNA"/>
</dbReference>
<proteinExistence type="predicted"/>
<keyword evidence="1" id="KW-0472">Membrane</keyword>
<feature type="transmembrane region" description="Helical" evidence="1">
    <location>
        <begin position="59"/>
        <end position="78"/>
    </location>
</feature>
<feature type="transmembrane region" description="Helical" evidence="1">
    <location>
        <begin position="125"/>
        <end position="144"/>
    </location>
</feature>
<feature type="transmembrane region" description="Helical" evidence="1">
    <location>
        <begin position="330"/>
        <end position="352"/>
    </location>
</feature>
<keyword evidence="3" id="KW-1185">Reference proteome</keyword>
<name>A0ABX5KBR3_9BURK</name>
<evidence type="ECO:0000256" key="1">
    <source>
        <dbReference type="SAM" id="Phobius"/>
    </source>
</evidence>
<keyword evidence="1" id="KW-0812">Transmembrane</keyword>
<feature type="transmembrane region" description="Helical" evidence="1">
    <location>
        <begin position="299"/>
        <end position="318"/>
    </location>
</feature>
<feature type="transmembrane region" description="Helical" evidence="1">
    <location>
        <begin position="84"/>
        <end position="104"/>
    </location>
</feature>
<feature type="transmembrane region" description="Helical" evidence="1">
    <location>
        <begin position="268"/>
        <end position="287"/>
    </location>
</feature>